<protein>
    <submittedName>
        <fullName evidence="1">Right-handed parallel beta-helix repeat-containing protein</fullName>
    </submittedName>
</protein>
<dbReference type="InterPro" id="IPR012334">
    <property type="entry name" value="Pectin_lyas_fold"/>
</dbReference>
<sequence>MTINLQWRHMASSYEPQMPLVVGWGSSKSVGVLPIDRRNLIKGSLAFGLLSGTVLGTTKTLSHLNSDGDITAELRNSGPGEVIRIKRGVWTVSEPIKVAAKVIFEGGVIVPATGSVVEFEQDIQTTSPGPLFNLRNVQWSKGLPRSSARKRGSFLWQTYGGIRLPGIAKASWFGALEQPGHDNTLALQAMLDSEAKIAVLDGFFEHTANWVASGQTLRGDADLGQGARVGLKTMIHGESFADLLANSAPRSPAEQAFRGLSTRSGAEDIVFSDFEYDGSAREHFDHRDGYRNYLSDTGGKAAGKKSFRRHLLRQGGINIGEMEEDEGYRAPSSTLIERMHIHNTVRSGIVANRAPKVTIRDCRIADSDTDHLIYADRNPDILVQNTHLSGYAHDAMVVISCGMIRDCRVTDLAPNPIDGLDTQSVLWLRSDLDQPTLIERLEITGDLSTLYKGNNPSQIVHVTGERSAYFGDISVTHQGPRFANTTVFGAKFASSRIVIERLTASAMPEGAMLWKSDKKVSDLSIRDITWSFDDEIADAAALMQFGTLSNANFDNFRLINGKVDALVEVRRKARGVNFQDIEGSDRINVLLTEEVGFLS</sequence>
<dbReference type="InterPro" id="IPR011050">
    <property type="entry name" value="Pectin_lyase_fold/virulence"/>
</dbReference>
<reference evidence="1 2" key="1">
    <citation type="submission" date="2021-08" db="EMBL/GenBank/DDBJ databases">
        <title>Comparative Genomics Analysis of the Genus Qipengyuania Reveals Extensive Genetic Diversity and Metabolic Versatility, Including the Description of Fifteen Novel Species.</title>
        <authorList>
            <person name="Liu Y."/>
        </authorList>
    </citation>
    <scope>NUCLEOTIDE SEQUENCE [LARGE SCALE GENOMIC DNA]</scope>
    <source>
        <strain evidence="1 2">1XM2-8</strain>
    </source>
</reference>
<evidence type="ECO:0000313" key="1">
    <source>
        <dbReference type="EMBL" id="QZD86030.1"/>
    </source>
</evidence>
<dbReference type="Gene3D" id="2.160.20.10">
    <property type="entry name" value="Single-stranded right-handed beta-helix, Pectin lyase-like"/>
    <property type="match status" value="1"/>
</dbReference>
<accession>A0ABX8ZAL1</accession>
<evidence type="ECO:0000313" key="2">
    <source>
        <dbReference type="Proteomes" id="UP000824280"/>
    </source>
</evidence>
<proteinExistence type="predicted"/>
<gene>
    <name evidence="1" type="ORF">K3166_06965</name>
</gene>
<name>A0ABX8ZAL1_9SPHN</name>
<keyword evidence="2" id="KW-1185">Reference proteome</keyword>
<dbReference type="RefSeq" id="WP_221421581.1">
    <property type="nucleotide sequence ID" value="NZ_CP081297.1"/>
</dbReference>
<organism evidence="1 2">
    <name type="scientific">Qipengyuania psychrotolerans</name>
    <dbReference type="NCBI Taxonomy" id="2867238"/>
    <lineage>
        <taxon>Bacteria</taxon>
        <taxon>Pseudomonadati</taxon>
        <taxon>Pseudomonadota</taxon>
        <taxon>Alphaproteobacteria</taxon>
        <taxon>Sphingomonadales</taxon>
        <taxon>Erythrobacteraceae</taxon>
        <taxon>Qipengyuania</taxon>
    </lineage>
</organism>
<dbReference type="Proteomes" id="UP000824280">
    <property type="component" value="Chromosome"/>
</dbReference>
<dbReference type="EMBL" id="CP081297">
    <property type="protein sequence ID" value="QZD86030.1"/>
    <property type="molecule type" value="Genomic_DNA"/>
</dbReference>
<dbReference type="SUPFAM" id="SSF51126">
    <property type="entry name" value="Pectin lyase-like"/>
    <property type="match status" value="1"/>
</dbReference>